<dbReference type="PRINTS" id="PR00724">
    <property type="entry name" value="CRBOXYPTASEC"/>
</dbReference>
<dbReference type="SUPFAM" id="SSF53474">
    <property type="entry name" value="alpha/beta-Hydrolases"/>
    <property type="match status" value="1"/>
</dbReference>
<keyword evidence="6" id="KW-0325">Glycoprotein</keyword>
<accession>C5L4J6</accession>
<name>C5L4J6_PERM5</name>
<dbReference type="InterPro" id="IPR029058">
    <property type="entry name" value="AB_hydrolase_fold"/>
</dbReference>
<evidence type="ECO:0000256" key="1">
    <source>
        <dbReference type="ARBA" id="ARBA00009431"/>
    </source>
</evidence>
<evidence type="ECO:0000256" key="3">
    <source>
        <dbReference type="ARBA" id="ARBA00022670"/>
    </source>
</evidence>
<proteinExistence type="inferred from homology"/>
<protein>
    <submittedName>
        <fullName evidence="7">Lysosomal protective protein, putative</fullName>
    </submittedName>
</protein>
<evidence type="ECO:0000313" key="7">
    <source>
        <dbReference type="EMBL" id="EER08327.1"/>
    </source>
</evidence>
<gene>
    <name evidence="7" type="ORF">Pmar_PMAR002702</name>
</gene>
<dbReference type="OMA" id="VICDATV"/>
<sequence>MLKIYPLATPKNYYCHIGKLKATADLRYFDIPPEEVVPALGEASRMIGVKLTYGRFRGKSLASLGALKRTEPLCDSTVVQYHGYLSGRDNNKLFYWFFESRDASRESPTLIYFQGGPGASSLFSAVSGNGGPCVVNDDGESTSMNEFSWNTKANVMYLEQPAGVGFSKGTPPTNSVKAADSTYLALIEFFRSRPKYNTRVFLAGQSFAGMIIRAQA</sequence>
<evidence type="ECO:0000256" key="6">
    <source>
        <dbReference type="ARBA" id="ARBA00023180"/>
    </source>
</evidence>
<evidence type="ECO:0000256" key="5">
    <source>
        <dbReference type="ARBA" id="ARBA00022801"/>
    </source>
</evidence>
<keyword evidence="5" id="KW-0378">Hydrolase</keyword>
<evidence type="ECO:0000256" key="2">
    <source>
        <dbReference type="ARBA" id="ARBA00022645"/>
    </source>
</evidence>
<dbReference type="GO" id="GO:0006508">
    <property type="term" value="P:proteolysis"/>
    <property type="evidence" value="ECO:0007669"/>
    <property type="project" value="UniProtKB-KW"/>
</dbReference>
<reference evidence="7 8" key="1">
    <citation type="submission" date="2008-07" db="EMBL/GenBank/DDBJ databases">
        <authorList>
            <person name="El-Sayed N."/>
            <person name="Caler E."/>
            <person name="Inman J."/>
            <person name="Amedeo P."/>
            <person name="Hass B."/>
            <person name="Wortman J."/>
        </authorList>
    </citation>
    <scope>NUCLEOTIDE SEQUENCE [LARGE SCALE GENOMIC DNA]</scope>
    <source>
        <strain evidence="8">ATCC 50983 / TXsc</strain>
    </source>
</reference>
<dbReference type="Gene3D" id="3.40.50.1820">
    <property type="entry name" value="alpha/beta hydrolase"/>
    <property type="match status" value="1"/>
</dbReference>
<keyword evidence="8" id="KW-1185">Reference proteome</keyword>
<dbReference type="AlphaFoldDB" id="C5L4J6"/>
<evidence type="ECO:0000256" key="4">
    <source>
        <dbReference type="ARBA" id="ARBA00022729"/>
    </source>
</evidence>
<keyword evidence="3" id="KW-0645">Protease</keyword>
<keyword evidence="2" id="KW-0121">Carboxypeptidase</keyword>
<dbReference type="OrthoDB" id="443318at2759"/>
<dbReference type="PANTHER" id="PTHR11802:SF3">
    <property type="entry name" value="RETINOID-INDUCIBLE SERINE CARBOXYPEPTIDASE"/>
    <property type="match status" value="1"/>
</dbReference>
<dbReference type="EMBL" id="GG679091">
    <property type="protein sequence ID" value="EER08327.1"/>
    <property type="molecule type" value="Genomic_DNA"/>
</dbReference>
<dbReference type="InterPro" id="IPR001563">
    <property type="entry name" value="Peptidase_S10"/>
</dbReference>
<dbReference type="InParanoid" id="C5L4J6"/>
<dbReference type="Pfam" id="PF00450">
    <property type="entry name" value="Peptidase_S10"/>
    <property type="match status" value="1"/>
</dbReference>
<dbReference type="RefSeq" id="XP_002776511.1">
    <property type="nucleotide sequence ID" value="XM_002776465.1"/>
</dbReference>
<dbReference type="GO" id="GO:0004185">
    <property type="term" value="F:serine-type carboxypeptidase activity"/>
    <property type="evidence" value="ECO:0007669"/>
    <property type="project" value="InterPro"/>
</dbReference>
<organism evidence="8">
    <name type="scientific">Perkinsus marinus (strain ATCC 50983 / TXsc)</name>
    <dbReference type="NCBI Taxonomy" id="423536"/>
    <lineage>
        <taxon>Eukaryota</taxon>
        <taxon>Sar</taxon>
        <taxon>Alveolata</taxon>
        <taxon>Perkinsozoa</taxon>
        <taxon>Perkinsea</taxon>
        <taxon>Perkinsida</taxon>
        <taxon>Perkinsidae</taxon>
        <taxon>Perkinsus</taxon>
    </lineage>
</organism>
<evidence type="ECO:0000313" key="8">
    <source>
        <dbReference type="Proteomes" id="UP000007800"/>
    </source>
</evidence>
<keyword evidence="4" id="KW-0732">Signal</keyword>
<dbReference type="Proteomes" id="UP000007800">
    <property type="component" value="Unassembled WGS sequence"/>
</dbReference>
<comment type="similarity">
    <text evidence="1">Belongs to the peptidase S10 family.</text>
</comment>
<dbReference type="GeneID" id="9064548"/>
<dbReference type="PANTHER" id="PTHR11802">
    <property type="entry name" value="SERINE PROTEASE FAMILY S10 SERINE CARBOXYPEPTIDASE"/>
    <property type="match status" value="1"/>
</dbReference>